<keyword evidence="8" id="KW-1185">Reference proteome</keyword>
<dbReference type="PROSITE" id="PS50067">
    <property type="entry name" value="KINESIN_MOTOR_2"/>
    <property type="match status" value="1"/>
</dbReference>
<dbReference type="PANTHER" id="PTHR47968:SF13">
    <property type="entry name" value="KINESIN-LIKE PROTEIN KIF19 ISOFORM X1"/>
    <property type="match status" value="1"/>
</dbReference>
<dbReference type="AlphaFoldDB" id="A0A8J8SXD6"/>
<proteinExistence type="inferred from homology"/>
<name>A0A8J8SXD6_HALGN</name>
<dbReference type="OrthoDB" id="3176171at2759"/>
<evidence type="ECO:0000256" key="3">
    <source>
        <dbReference type="ARBA" id="ARBA00023175"/>
    </source>
</evidence>
<evidence type="ECO:0000313" key="7">
    <source>
        <dbReference type="EMBL" id="TNV74342.1"/>
    </source>
</evidence>
<evidence type="ECO:0000313" key="8">
    <source>
        <dbReference type="Proteomes" id="UP000785679"/>
    </source>
</evidence>
<dbReference type="Proteomes" id="UP000785679">
    <property type="component" value="Unassembled WGS sequence"/>
</dbReference>
<accession>A0A8J8SXD6</accession>
<keyword evidence="2" id="KW-0175">Coiled coil</keyword>
<evidence type="ECO:0000256" key="1">
    <source>
        <dbReference type="ARBA" id="ARBA00022701"/>
    </source>
</evidence>
<evidence type="ECO:0000256" key="2">
    <source>
        <dbReference type="ARBA" id="ARBA00023054"/>
    </source>
</evidence>
<dbReference type="GO" id="GO:0005524">
    <property type="term" value="F:ATP binding"/>
    <property type="evidence" value="ECO:0007669"/>
    <property type="project" value="InterPro"/>
</dbReference>
<dbReference type="GO" id="GO:0007018">
    <property type="term" value="P:microtubule-based movement"/>
    <property type="evidence" value="ECO:0007669"/>
    <property type="project" value="InterPro"/>
</dbReference>
<dbReference type="Pfam" id="PF00225">
    <property type="entry name" value="Kinesin"/>
    <property type="match status" value="1"/>
</dbReference>
<dbReference type="EMBL" id="RRYP01017108">
    <property type="protein sequence ID" value="TNV74342.1"/>
    <property type="molecule type" value="Genomic_DNA"/>
</dbReference>
<dbReference type="InterPro" id="IPR027417">
    <property type="entry name" value="P-loop_NTPase"/>
</dbReference>
<dbReference type="InterPro" id="IPR027640">
    <property type="entry name" value="Kinesin-like_fam"/>
</dbReference>
<dbReference type="InterPro" id="IPR001752">
    <property type="entry name" value="Kinesin_motor_dom"/>
</dbReference>
<reference evidence="7" key="1">
    <citation type="submission" date="2019-06" db="EMBL/GenBank/DDBJ databases">
        <authorList>
            <person name="Zheng W."/>
        </authorList>
    </citation>
    <scope>NUCLEOTIDE SEQUENCE</scope>
    <source>
        <strain evidence="7">QDHG01</strain>
    </source>
</reference>
<comment type="caution">
    <text evidence="4">Lacks conserved residue(s) required for the propagation of feature annotation.</text>
</comment>
<organism evidence="7 8">
    <name type="scientific">Halteria grandinella</name>
    <dbReference type="NCBI Taxonomy" id="5974"/>
    <lineage>
        <taxon>Eukaryota</taxon>
        <taxon>Sar</taxon>
        <taxon>Alveolata</taxon>
        <taxon>Ciliophora</taxon>
        <taxon>Intramacronucleata</taxon>
        <taxon>Spirotrichea</taxon>
        <taxon>Stichotrichia</taxon>
        <taxon>Sporadotrichida</taxon>
        <taxon>Halteriidae</taxon>
        <taxon>Halteria</taxon>
    </lineage>
</organism>
<keyword evidence="1" id="KW-0493">Microtubule</keyword>
<dbReference type="GO" id="GO:0003777">
    <property type="term" value="F:microtubule motor activity"/>
    <property type="evidence" value="ECO:0007669"/>
    <property type="project" value="InterPro"/>
</dbReference>
<dbReference type="GO" id="GO:0005874">
    <property type="term" value="C:microtubule"/>
    <property type="evidence" value="ECO:0007669"/>
    <property type="project" value="UniProtKB-KW"/>
</dbReference>
<evidence type="ECO:0000256" key="5">
    <source>
        <dbReference type="SAM" id="MobiDB-lite"/>
    </source>
</evidence>
<dbReference type="PANTHER" id="PTHR47968">
    <property type="entry name" value="CENTROMERE PROTEIN E"/>
    <property type="match status" value="1"/>
</dbReference>
<evidence type="ECO:0000259" key="6">
    <source>
        <dbReference type="PROSITE" id="PS50067"/>
    </source>
</evidence>
<gene>
    <name evidence="7" type="ORF">FGO68_gene7680</name>
</gene>
<evidence type="ECO:0000256" key="4">
    <source>
        <dbReference type="PROSITE-ProRule" id="PRU00283"/>
    </source>
</evidence>
<keyword evidence="3" id="KW-0505">Motor protein</keyword>
<comment type="similarity">
    <text evidence="4">Belongs to the TRAFAC class myosin-kinesin ATPase superfamily. Kinesin family.</text>
</comment>
<comment type="caution">
    <text evidence="7">The sequence shown here is derived from an EMBL/GenBank/DDBJ whole genome shotgun (WGS) entry which is preliminary data.</text>
</comment>
<feature type="compositionally biased region" description="Acidic residues" evidence="5">
    <location>
        <begin position="111"/>
        <end position="121"/>
    </location>
</feature>
<sequence length="121" mass="12906">MKDSLGGTAKTLMFVNVSPSNYNESESKNSMDYATRVKKIKNKIQKNVESNAASNLKKLVQDQDVLIAKLKEIVQKSNLASELGALEAMLALVGAVNTEPGSGARGGAGEEGGELDDEYDK</sequence>
<protein>
    <recommendedName>
        <fullName evidence="6">Kinesin motor domain-containing protein</fullName>
    </recommendedName>
</protein>
<dbReference type="SUPFAM" id="SSF52540">
    <property type="entry name" value="P-loop containing nucleoside triphosphate hydrolases"/>
    <property type="match status" value="1"/>
</dbReference>
<dbReference type="Gene3D" id="1.20.58.1980">
    <property type="match status" value="1"/>
</dbReference>
<feature type="region of interest" description="Disordered" evidence="5">
    <location>
        <begin position="98"/>
        <end position="121"/>
    </location>
</feature>
<dbReference type="GO" id="GO:0008017">
    <property type="term" value="F:microtubule binding"/>
    <property type="evidence" value="ECO:0007669"/>
    <property type="project" value="InterPro"/>
</dbReference>
<feature type="domain" description="Kinesin motor" evidence="6">
    <location>
        <begin position="1"/>
        <end position="40"/>
    </location>
</feature>